<protein>
    <recommendedName>
        <fullName evidence="4">Wall-associated receptor kinase galacturonan-binding domain-containing protein</fullName>
    </recommendedName>
</protein>
<dbReference type="AlphaFoldDB" id="A0AAQ3KF30"/>
<dbReference type="Pfam" id="PF13947">
    <property type="entry name" value="GUB_WAK_bind"/>
    <property type="match status" value="1"/>
</dbReference>
<evidence type="ECO:0000313" key="6">
    <source>
        <dbReference type="Proteomes" id="UP001327560"/>
    </source>
</evidence>
<name>A0AAQ3KF30_9LILI</name>
<dbReference type="GO" id="GO:0016020">
    <property type="term" value="C:membrane"/>
    <property type="evidence" value="ECO:0007669"/>
    <property type="project" value="UniProtKB-SubCell"/>
</dbReference>
<reference evidence="5 6" key="1">
    <citation type="submission" date="2023-10" db="EMBL/GenBank/DDBJ databases">
        <title>Chromosome-scale genome assembly provides insights into flower coloration mechanisms of Canna indica.</title>
        <authorList>
            <person name="Li C."/>
        </authorList>
    </citation>
    <scope>NUCLEOTIDE SEQUENCE [LARGE SCALE GENOMIC DNA]</scope>
    <source>
        <tissue evidence="5">Flower</tissue>
    </source>
</reference>
<sequence length="382" mass="41088">MPSPPPRSRTPRRSLRPPPPAFRYTHTLSFVPLSPPSFLYKTHPSPNGAFHLHFPSTMSPPPLLGLLFFLSLSAAQTLGPNRCGERCGALAIPFPFYLNASCGPSVPAFRLSCSASDSVLRLSLPSLSDLRLITFLPSGSLVLDYSSHSSSCDRWYADVNHSFGLDGSSFFAITADNLLRLYDCEDSSICRGGCDRVGAPGASGCEGNRTDFGCCYPLSDGSVWKVGSGFSVFGEFGCRGFSSWAVVRSASGDGTTTAQRGIKVEWAVPKGHGNGTECAEGAVVVKATAVRGAVRCACGPGFIGDGFAAGTGCSRSFFFRRTRVFLEGKLIEITENDEDEEFRANQTNTKEKEEKDSEGYDSDGLDVDDEINLEDENLDDDE</sequence>
<organism evidence="5 6">
    <name type="scientific">Canna indica</name>
    <name type="common">Indian-shot</name>
    <dbReference type="NCBI Taxonomy" id="4628"/>
    <lineage>
        <taxon>Eukaryota</taxon>
        <taxon>Viridiplantae</taxon>
        <taxon>Streptophyta</taxon>
        <taxon>Embryophyta</taxon>
        <taxon>Tracheophyta</taxon>
        <taxon>Spermatophyta</taxon>
        <taxon>Magnoliopsida</taxon>
        <taxon>Liliopsida</taxon>
        <taxon>Zingiberales</taxon>
        <taxon>Cannaceae</taxon>
        <taxon>Canna</taxon>
    </lineage>
</organism>
<evidence type="ECO:0000256" key="2">
    <source>
        <dbReference type="ARBA" id="ARBA00022729"/>
    </source>
</evidence>
<feature type="region of interest" description="Disordered" evidence="3">
    <location>
        <begin position="337"/>
        <end position="382"/>
    </location>
</feature>
<evidence type="ECO:0000259" key="4">
    <source>
        <dbReference type="Pfam" id="PF13947"/>
    </source>
</evidence>
<feature type="domain" description="Wall-associated receptor kinase galacturonan-binding" evidence="4">
    <location>
        <begin position="83"/>
        <end position="125"/>
    </location>
</feature>
<proteinExistence type="predicted"/>
<evidence type="ECO:0000313" key="5">
    <source>
        <dbReference type="EMBL" id="WOL07114.1"/>
    </source>
</evidence>
<dbReference type="EMBL" id="CP136894">
    <property type="protein sequence ID" value="WOL07114.1"/>
    <property type="molecule type" value="Genomic_DNA"/>
</dbReference>
<feature type="compositionally biased region" description="Acidic residues" evidence="3">
    <location>
        <begin position="359"/>
        <end position="382"/>
    </location>
</feature>
<evidence type="ECO:0000256" key="1">
    <source>
        <dbReference type="ARBA" id="ARBA00004167"/>
    </source>
</evidence>
<feature type="compositionally biased region" description="Basic and acidic residues" evidence="3">
    <location>
        <begin position="349"/>
        <end position="358"/>
    </location>
</feature>
<keyword evidence="6" id="KW-1185">Reference proteome</keyword>
<gene>
    <name evidence="5" type="ORF">Cni_G15851</name>
</gene>
<dbReference type="InterPro" id="IPR025287">
    <property type="entry name" value="WAK_GUB"/>
</dbReference>
<dbReference type="Proteomes" id="UP001327560">
    <property type="component" value="Chromosome 5"/>
</dbReference>
<dbReference type="PANTHER" id="PTHR33355">
    <property type="entry name" value="WALL-ASSOCIATED RECEPTOR KINASE CARBOXY-TERMINAL PROTEIN-RELATED"/>
    <property type="match status" value="1"/>
</dbReference>
<accession>A0AAQ3KF30</accession>
<keyword evidence="2" id="KW-0732">Signal</keyword>
<comment type="subcellular location">
    <subcellularLocation>
        <location evidence="1">Membrane</location>
        <topology evidence="1">Single-pass membrane protein</topology>
    </subcellularLocation>
</comment>
<evidence type="ECO:0000256" key="3">
    <source>
        <dbReference type="SAM" id="MobiDB-lite"/>
    </source>
</evidence>
<dbReference type="GO" id="GO:0030247">
    <property type="term" value="F:polysaccharide binding"/>
    <property type="evidence" value="ECO:0007669"/>
    <property type="project" value="InterPro"/>
</dbReference>